<evidence type="ECO:0000313" key="2">
    <source>
        <dbReference type="EMBL" id="JAE24589.1"/>
    </source>
</evidence>
<organism evidence="2">
    <name type="scientific">Arundo donax</name>
    <name type="common">Giant reed</name>
    <name type="synonym">Donax arundinaceus</name>
    <dbReference type="NCBI Taxonomy" id="35708"/>
    <lineage>
        <taxon>Eukaryota</taxon>
        <taxon>Viridiplantae</taxon>
        <taxon>Streptophyta</taxon>
        <taxon>Embryophyta</taxon>
        <taxon>Tracheophyta</taxon>
        <taxon>Spermatophyta</taxon>
        <taxon>Magnoliopsida</taxon>
        <taxon>Liliopsida</taxon>
        <taxon>Poales</taxon>
        <taxon>Poaceae</taxon>
        <taxon>PACMAD clade</taxon>
        <taxon>Arundinoideae</taxon>
        <taxon>Arundineae</taxon>
        <taxon>Arundo</taxon>
    </lineage>
</organism>
<feature type="region of interest" description="Disordered" evidence="1">
    <location>
        <begin position="1"/>
        <end position="32"/>
    </location>
</feature>
<dbReference type="EMBL" id="GBRH01173307">
    <property type="protein sequence ID" value="JAE24589.1"/>
    <property type="molecule type" value="Transcribed_RNA"/>
</dbReference>
<accession>A0A0A9GMI7</accession>
<protein>
    <submittedName>
        <fullName evidence="2">Uncharacterized protein</fullName>
    </submittedName>
</protein>
<reference evidence="2" key="2">
    <citation type="journal article" date="2015" name="Data Brief">
        <title>Shoot transcriptome of the giant reed, Arundo donax.</title>
        <authorList>
            <person name="Barrero R.A."/>
            <person name="Guerrero F.D."/>
            <person name="Moolhuijzen P."/>
            <person name="Goolsby J.A."/>
            <person name="Tidwell J."/>
            <person name="Bellgard S.E."/>
            <person name="Bellgard M.I."/>
        </authorList>
    </citation>
    <scope>NUCLEOTIDE SEQUENCE</scope>
    <source>
        <tissue evidence="2">Shoot tissue taken approximately 20 cm above the soil surface</tissue>
    </source>
</reference>
<name>A0A0A9GMI7_ARUDO</name>
<sequence>MQDMASWHCSITTGDGRDPSQMSRVTPSSPSITSRAMISAHLSTASSKNPNFGYPISDKAARETKNLFFALLPEPPYSSQSNAKHPLITGENFLHLASTDMSVRWRGREFSRKRISR</sequence>
<proteinExistence type="predicted"/>
<dbReference type="AlphaFoldDB" id="A0A0A9GMI7"/>
<evidence type="ECO:0000256" key="1">
    <source>
        <dbReference type="SAM" id="MobiDB-lite"/>
    </source>
</evidence>
<reference evidence="2" key="1">
    <citation type="submission" date="2014-09" db="EMBL/GenBank/DDBJ databases">
        <authorList>
            <person name="Magalhaes I.L.F."/>
            <person name="Oliveira U."/>
            <person name="Santos F.R."/>
            <person name="Vidigal T.H.D.A."/>
            <person name="Brescovit A.D."/>
            <person name="Santos A.J."/>
        </authorList>
    </citation>
    <scope>NUCLEOTIDE SEQUENCE</scope>
    <source>
        <tissue evidence="2">Shoot tissue taken approximately 20 cm above the soil surface</tissue>
    </source>
</reference>
<feature type="compositionally biased region" description="Polar residues" evidence="1">
    <location>
        <begin position="20"/>
        <end position="32"/>
    </location>
</feature>